<dbReference type="InterPro" id="IPR025337">
    <property type="entry name" value="Questin_oxidase-like"/>
</dbReference>
<reference evidence="3" key="2">
    <citation type="submission" date="2020-11" db="EMBL/GenBank/DDBJ databases">
        <title>Whole genome sequencing of Colletotrichum sp.</title>
        <authorList>
            <person name="Li H."/>
        </authorList>
    </citation>
    <scope>NUCLEOTIDE SEQUENCE</scope>
    <source>
        <strain evidence="3">CkLH20</strain>
    </source>
</reference>
<comment type="caution">
    <text evidence="3">The sequence shown here is derived from an EMBL/GenBank/DDBJ whole genome shotgun (WGS) entry which is preliminary data.</text>
</comment>
<evidence type="ECO:0000256" key="1">
    <source>
        <dbReference type="ARBA" id="ARBA00023002"/>
    </source>
</evidence>
<keyword evidence="1" id="KW-0560">Oxidoreductase</keyword>
<dbReference type="OrthoDB" id="10004862at2759"/>
<protein>
    <recommendedName>
        <fullName evidence="5">Oxidoreductase AflY</fullName>
    </recommendedName>
</protein>
<evidence type="ECO:0008006" key="5">
    <source>
        <dbReference type="Google" id="ProtNLM"/>
    </source>
</evidence>
<gene>
    <name evidence="3" type="ORF">CkaCkLH20_05305</name>
</gene>
<evidence type="ECO:0000313" key="3">
    <source>
        <dbReference type="EMBL" id="KAF9877039.1"/>
    </source>
</evidence>
<name>A0A9P6I6B1_9PEZI</name>
<dbReference type="PANTHER" id="PTHR35870">
    <property type="entry name" value="PROTEIN, PUTATIVE (AFU_ORTHOLOGUE AFUA_5G03330)-RELATED"/>
    <property type="match status" value="1"/>
</dbReference>
<sequence length="430" mass="48734">MSSTKHISISPKIRGGWPATNHDPTSAEKASKLLQEDLVKFDMFFEPPRHNHIVHHIIAAYALGASPGQLQRAFDVNAAYQRPCLPHNEDVIQAMSDKRKINTFLDAYQHYPSFLAFFQRQIDAKGPGAVLEEYLFANDHVSNELLVRWVAGLLHSVLHFGYAIETEQPAILAQALAQASIHEERDVDIIKLALLDAEATAASREPPLNRSLLDILDDIRQSVELEKAHVAPDFDKVKPVLYRKYDAYVKLLSEYTITPENLEDRILEAVNVWSAGAACKPPAGLSFKVDFFLLHAVNLVPFLPLFGDTSWLSVSSKIRLLEWITRYNILLYASRGCPELTDKYIEASQSHLKDWPEVFNAAINRTYDDGHLVKAVRALAFAQETTRALEKDGTRIIAEDKWLPLANMVLDSVKDNAKESEERWQYEHWE</sequence>
<reference evidence="3" key="1">
    <citation type="submission" date="2020-03" db="EMBL/GenBank/DDBJ databases">
        <authorList>
            <person name="He L."/>
        </authorList>
    </citation>
    <scope>NUCLEOTIDE SEQUENCE</scope>
    <source>
        <strain evidence="3">CkLH20</strain>
    </source>
</reference>
<keyword evidence="4" id="KW-1185">Reference proteome</keyword>
<dbReference type="PANTHER" id="PTHR35870:SF1">
    <property type="entry name" value="PROTEIN, PUTATIVE (AFU_ORTHOLOGUE AFUA_5G03330)-RELATED"/>
    <property type="match status" value="1"/>
</dbReference>
<dbReference type="RefSeq" id="XP_038746500.1">
    <property type="nucleotide sequence ID" value="XM_038888024.1"/>
</dbReference>
<organism evidence="3 4">
    <name type="scientific">Colletotrichum karsti</name>
    <dbReference type="NCBI Taxonomy" id="1095194"/>
    <lineage>
        <taxon>Eukaryota</taxon>
        <taxon>Fungi</taxon>
        <taxon>Dikarya</taxon>
        <taxon>Ascomycota</taxon>
        <taxon>Pezizomycotina</taxon>
        <taxon>Sordariomycetes</taxon>
        <taxon>Hypocreomycetidae</taxon>
        <taxon>Glomerellales</taxon>
        <taxon>Glomerellaceae</taxon>
        <taxon>Colletotrichum</taxon>
        <taxon>Colletotrichum boninense species complex</taxon>
    </lineage>
</organism>
<evidence type="ECO:0000313" key="4">
    <source>
        <dbReference type="Proteomes" id="UP000781932"/>
    </source>
</evidence>
<evidence type="ECO:0000256" key="2">
    <source>
        <dbReference type="SAM" id="MobiDB-lite"/>
    </source>
</evidence>
<dbReference type="Pfam" id="PF14027">
    <property type="entry name" value="Questin_oxidase"/>
    <property type="match status" value="1"/>
</dbReference>
<dbReference type="AlphaFoldDB" id="A0A9P6I6B1"/>
<dbReference type="GO" id="GO:0016491">
    <property type="term" value="F:oxidoreductase activity"/>
    <property type="evidence" value="ECO:0007669"/>
    <property type="project" value="UniProtKB-KW"/>
</dbReference>
<dbReference type="GeneID" id="62161098"/>
<feature type="region of interest" description="Disordered" evidence="2">
    <location>
        <begin position="1"/>
        <end position="26"/>
    </location>
</feature>
<proteinExistence type="predicted"/>
<accession>A0A9P6I6B1</accession>
<dbReference type="Proteomes" id="UP000781932">
    <property type="component" value="Unassembled WGS sequence"/>
</dbReference>
<dbReference type="EMBL" id="JAATWM020000015">
    <property type="protein sequence ID" value="KAF9877039.1"/>
    <property type="molecule type" value="Genomic_DNA"/>
</dbReference>